<dbReference type="STRING" id="595434.RISK_002008"/>
<comment type="caution">
    <text evidence="1">The sequence shown here is derived from an EMBL/GenBank/DDBJ whole genome shotgun (WGS) entry which is preliminary data.</text>
</comment>
<name>A0A0J1BHZ5_RHOIS</name>
<protein>
    <submittedName>
        <fullName evidence="1">Uncharacterized protein</fullName>
    </submittedName>
</protein>
<sequence>MHPTFALLLANGQPRANADGWAFQVNMFPRSSPQEGIE</sequence>
<gene>
    <name evidence="1" type="ORF">RISK_002008</name>
</gene>
<dbReference type="Proteomes" id="UP000036367">
    <property type="component" value="Unassembled WGS sequence"/>
</dbReference>
<evidence type="ECO:0000313" key="1">
    <source>
        <dbReference type="EMBL" id="KLU06157.1"/>
    </source>
</evidence>
<dbReference type="AlphaFoldDB" id="A0A0J1BHZ5"/>
<organism evidence="1 2">
    <name type="scientific">Rhodopirellula islandica</name>
    <dbReference type="NCBI Taxonomy" id="595434"/>
    <lineage>
        <taxon>Bacteria</taxon>
        <taxon>Pseudomonadati</taxon>
        <taxon>Planctomycetota</taxon>
        <taxon>Planctomycetia</taxon>
        <taxon>Pirellulales</taxon>
        <taxon>Pirellulaceae</taxon>
        <taxon>Rhodopirellula</taxon>
    </lineage>
</organism>
<dbReference type="EMBL" id="LECT01000016">
    <property type="protein sequence ID" value="KLU06157.1"/>
    <property type="molecule type" value="Genomic_DNA"/>
</dbReference>
<reference evidence="1" key="1">
    <citation type="submission" date="2015-05" db="EMBL/GenBank/DDBJ databases">
        <title>Permanent draft genome of Rhodopirellula islandicus K833.</title>
        <authorList>
            <person name="Kizina J."/>
            <person name="Richter M."/>
            <person name="Glockner F.O."/>
            <person name="Harder J."/>
        </authorList>
    </citation>
    <scope>NUCLEOTIDE SEQUENCE [LARGE SCALE GENOMIC DNA]</scope>
    <source>
        <strain evidence="1">K833</strain>
    </source>
</reference>
<proteinExistence type="predicted"/>
<evidence type="ECO:0000313" key="2">
    <source>
        <dbReference type="Proteomes" id="UP000036367"/>
    </source>
</evidence>
<keyword evidence="2" id="KW-1185">Reference proteome</keyword>
<dbReference type="PATRIC" id="fig|595434.4.peg.1926"/>
<accession>A0A0J1BHZ5</accession>